<evidence type="ECO:0000256" key="3">
    <source>
        <dbReference type="ARBA" id="ARBA00023157"/>
    </source>
</evidence>
<evidence type="ECO:0008006" key="11">
    <source>
        <dbReference type="Google" id="ProtNLM"/>
    </source>
</evidence>
<evidence type="ECO:0000256" key="1">
    <source>
        <dbReference type="ARBA" id="ARBA00004613"/>
    </source>
</evidence>
<dbReference type="Proteomes" id="UP000007635">
    <property type="component" value="Chromosome XVII"/>
</dbReference>
<dbReference type="SMART" id="SM00211">
    <property type="entry name" value="TY"/>
    <property type="match status" value="1"/>
</dbReference>
<evidence type="ECO:0000256" key="6">
    <source>
        <dbReference type="SAM" id="MobiDB-lite"/>
    </source>
</evidence>
<dbReference type="GO" id="GO:0031995">
    <property type="term" value="F:insulin-like growth factor II binding"/>
    <property type="evidence" value="ECO:0007669"/>
    <property type="project" value="TreeGrafter"/>
</dbReference>
<proteinExistence type="predicted"/>
<dbReference type="PROSITE" id="PS51323">
    <property type="entry name" value="IGFBP_N_2"/>
    <property type="match status" value="1"/>
</dbReference>
<dbReference type="AlphaFoldDB" id="A0AAQ4QD08"/>
<evidence type="ECO:0000313" key="9">
    <source>
        <dbReference type="Ensembl" id="ENSGACP00000049085.1"/>
    </source>
</evidence>
<dbReference type="FunFam" id="4.10.40.20:FF:000005">
    <property type="entry name" value="Insulin-like growth factor-binding protein 6"/>
    <property type="match status" value="1"/>
</dbReference>
<keyword evidence="4" id="KW-0340">Growth factor binding</keyword>
<evidence type="ECO:0000256" key="5">
    <source>
        <dbReference type="PROSITE-ProRule" id="PRU00500"/>
    </source>
</evidence>
<comment type="caution">
    <text evidence="5">Lacks conserved residue(s) required for the propagation of feature annotation.</text>
</comment>
<organism evidence="9 10">
    <name type="scientific">Gasterosteus aculeatus aculeatus</name>
    <name type="common">three-spined stickleback</name>
    <dbReference type="NCBI Taxonomy" id="481459"/>
    <lineage>
        <taxon>Eukaryota</taxon>
        <taxon>Metazoa</taxon>
        <taxon>Chordata</taxon>
        <taxon>Craniata</taxon>
        <taxon>Vertebrata</taxon>
        <taxon>Euteleostomi</taxon>
        <taxon>Actinopterygii</taxon>
        <taxon>Neopterygii</taxon>
        <taxon>Teleostei</taxon>
        <taxon>Neoteleostei</taxon>
        <taxon>Acanthomorphata</taxon>
        <taxon>Eupercaria</taxon>
        <taxon>Perciformes</taxon>
        <taxon>Cottioidei</taxon>
        <taxon>Gasterosteales</taxon>
        <taxon>Gasterosteidae</taxon>
        <taxon>Gasterosteus</taxon>
    </lineage>
</organism>
<dbReference type="GO" id="GO:0005615">
    <property type="term" value="C:extracellular space"/>
    <property type="evidence" value="ECO:0007669"/>
    <property type="project" value="TreeGrafter"/>
</dbReference>
<reference evidence="9 10" key="1">
    <citation type="journal article" date="2021" name="G3 (Bethesda)">
        <title>Improved contiguity of the threespine stickleback genome using long-read sequencing.</title>
        <authorList>
            <person name="Nath S."/>
            <person name="Shaw D.E."/>
            <person name="White M.A."/>
        </authorList>
    </citation>
    <scope>NUCLEOTIDE SEQUENCE [LARGE SCALE GENOMIC DNA]</scope>
    <source>
        <strain evidence="9 10">Lake Benthic</strain>
    </source>
</reference>
<dbReference type="SUPFAM" id="SSF57610">
    <property type="entry name" value="Thyroglobulin type-1 domain"/>
    <property type="match status" value="1"/>
</dbReference>
<dbReference type="Gene3D" id="4.10.800.10">
    <property type="entry name" value="Thyroglobulin type-1"/>
    <property type="match status" value="1"/>
</dbReference>
<dbReference type="InterPro" id="IPR009030">
    <property type="entry name" value="Growth_fac_rcpt_cys_sf"/>
</dbReference>
<evidence type="ECO:0000256" key="2">
    <source>
        <dbReference type="ARBA" id="ARBA00022525"/>
    </source>
</evidence>
<evidence type="ECO:0000313" key="10">
    <source>
        <dbReference type="Proteomes" id="UP000007635"/>
    </source>
</evidence>
<dbReference type="InterPro" id="IPR000867">
    <property type="entry name" value="IGFBP-like"/>
</dbReference>
<dbReference type="PROSITE" id="PS51162">
    <property type="entry name" value="THYROGLOBULIN_1_2"/>
    <property type="match status" value="1"/>
</dbReference>
<evidence type="ECO:0000259" key="8">
    <source>
        <dbReference type="PROSITE" id="PS51323"/>
    </source>
</evidence>
<feature type="domain" description="IGFBP N-terminal" evidence="8">
    <location>
        <begin position="90"/>
        <end position="129"/>
    </location>
</feature>
<keyword evidence="10" id="KW-1185">Reference proteome</keyword>
<feature type="disulfide bond" evidence="5">
    <location>
        <begin position="205"/>
        <end position="225"/>
    </location>
</feature>
<dbReference type="CDD" id="cd00191">
    <property type="entry name" value="TY"/>
    <property type="match status" value="1"/>
</dbReference>
<evidence type="ECO:0000259" key="7">
    <source>
        <dbReference type="PROSITE" id="PS51162"/>
    </source>
</evidence>
<dbReference type="PANTHER" id="PTHR11551:SF27">
    <property type="entry name" value="INSULIN-LIKE GROWTH FACTOR BINDING PROTEIN 6A PRECURSOR-RELATED"/>
    <property type="match status" value="1"/>
</dbReference>
<dbReference type="PANTHER" id="PTHR11551">
    <property type="entry name" value="INSULIN-LIKE GROWTH FACTOR BINDING PROTEIN"/>
    <property type="match status" value="1"/>
</dbReference>
<dbReference type="GeneTree" id="ENSGT00940000160528"/>
<comment type="subcellular location">
    <subcellularLocation>
        <location evidence="1">Secreted</location>
    </subcellularLocation>
</comment>
<dbReference type="PROSITE" id="PS00484">
    <property type="entry name" value="THYROGLOBULIN_1_1"/>
    <property type="match status" value="1"/>
</dbReference>
<dbReference type="Ensembl" id="ENSGACT00000052790.1">
    <property type="protein sequence ID" value="ENSGACP00000049085.1"/>
    <property type="gene ID" value="ENSGACG00000000603.2"/>
</dbReference>
<dbReference type="Pfam" id="PF00086">
    <property type="entry name" value="Thyroglobulin_1"/>
    <property type="match status" value="1"/>
</dbReference>
<accession>A0AAQ4QD08</accession>
<name>A0AAQ4QD08_GASAC</name>
<dbReference type="Gene3D" id="4.10.40.20">
    <property type="match status" value="1"/>
</dbReference>
<evidence type="ECO:0000256" key="4">
    <source>
        <dbReference type="ARBA" id="ARBA00023183"/>
    </source>
</evidence>
<dbReference type="InterPro" id="IPR036857">
    <property type="entry name" value="Thyroglobulin_1_sf"/>
</dbReference>
<reference evidence="9" key="2">
    <citation type="submission" date="2025-08" db="UniProtKB">
        <authorList>
            <consortium name="Ensembl"/>
        </authorList>
    </citation>
    <scope>IDENTIFICATION</scope>
</reference>
<feature type="domain" description="Thyroglobulin type-1" evidence="7">
    <location>
        <begin position="151"/>
        <end position="225"/>
    </location>
</feature>
<reference evidence="9" key="3">
    <citation type="submission" date="2025-09" db="UniProtKB">
        <authorList>
            <consortium name="Ensembl"/>
        </authorList>
    </citation>
    <scope>IDENTIFICATION</scope>
</reference>
<dbReference type="GO" id="GO:0001968">
    <property type="term" value="F:fibronectin binding"/>
    <property type="evidence" value="ECO:0007669"/>
    <property type="project" value="TreeGrafter"/>
</dbReference>
<sequence length="228" mass="24841">TFPHCFRLFKSCCRSCLAASLSIYLRLKEFRSTSRHTAVRRSNLRLLSQQPALLSSAVLTTPSRGCPTCKSQSTQSQPTADSNSTAPAVGEPCGVYTVGCAAGLRCAPSEDEPRPLRALLEGRGVCTNASGVGPTENVQTVDQATTEDPDETPCRKLLTSLIKGLDAHVFKLHHHMYMPNCDKRGFFRKKQCWSSRGKRRGNCWCVDQNGMPVSSSTKQRGGLSCSNA</sequence>
<keyword evidence="2" id="KW-0964">Secreted</keyword>
<keyword evidence="3 5" id="KW-1015">Disulfide bond</keyword>
<dbReference type="InterPro" id="IPR022321">
    <property type="entry name" value="IGFBP_1-6_chordata"/>
</dbReference>
<dbReference type="PRINTS" id="PR01976">
    <property type="entry name" value="IGFBPFAMILY"/>
</dbReference>
<dbReference type="SUPFAM" id="SSF57184">
    <property type="entry name" value="Growth factor receptor domain"/>
    <property type="match status" value="1"/>
</dbReference>
<protein>
    <recommendedName>
        <fullName evidence="11">Insulin-like growth factor binding protein 6b</fullName>
    </recommendedName>
</protein>
<dbReference type="GO" id="GO:0043567">
    <property type="term" value="P:regulation of insulin-like growth factor receptor signaling pathway"/>
    <property type="evidence" value="ECO:0007669"/>
    <property type="project" value="TreeGrafter"/>
</dbReference>
<dbReference type="SMART" id="SM00121">
    <property type="entry name" value="IB"/>
    <property type="match status" value="1"/>
</dbReference>
<dbReference type="InterPro" id="IPR000716">
    <property type="entry name" value="Thyroglobulin_1"/>
</dbReference>
<dbReference type="GO" id="GO:0031994">
    <property type="term" value="F:insulin-like growth factor I binding"/>
    <property type="evidence" value="ECO:0007669"/>
    <property type="project" value="TreeGrafter"/>
</dbReference>
<feature type="region of interest" description="Disordered" evidence="6">
    <location>
        <begin position="130"/>
        <end position="150"/>
    </location>
</feature>